<dbReference type="Proteomes" id="UP001066276">
    <property type="component" value="Chromosome 1_2"/>
</dbReference>
<keyword evidence="2" id="KW-1185">Reference proteome</keyword>
<sequence length="130" mass="15154">MRCYAHRHRSPCTFKLALQSTGQARSNLQRRRHCNIELRQPTPEQVWRSSDLFLSLRRAEASVHQLSPDMRYTFSDFLFFGLLHTRIVERVKLHLHVGRHTPGCFGGHLAELENIQVEVSGGHLELHRAY</sequence>
<organism evidence="1 2">
    <name type="scientific">Pleurodeles waltl</name>
    <name type="common">Iberian ribbed newt</name>
    <dbReference type="NCBI Taxonomy" id="8319"/>
    <lineage>
        <taxon>Eukaryota</taxon>
        <taxon>Metazoa</taxon>
        <taxon>Chordata</taxon>
        <taxon>Craniata</taxon>
        <taxon>Vertebrata</taxon>
        <taxon>Euteleostomi</taxon>
        <taxon>Amphibia</taxon>
        <taxon>Batrachia</taxon>
        <taxon>Caudata</taxon>
        <taxon>Salamandroidea</taxon>
        <taxon>Salamandridae</taxon>
        <taxon>Pleurodelinae</taxon>
        <taxon>Pleurodeles</taxon>
    </lineage>
</organism>
<dbReference type="EMBL" id="JANPWB010000002">
    <property type="protein sequence ID" value="KAJ1204736.1"/>
    <property type="molecule type" value="Genomic_DNA"/>
</dbReference>
<reference evidence="1" key="1">
    <citation type="journal article" date="2022" name="bioRxiv">
        <title>Sequencing and chromosome-scale assembly of the giantPleurodeles waltlgenome.</title>
        <authorList>
            <person name="Brown T."/>
            <person name="Elewa A."/>
            <person name="Iarovenko S."/>
            <person name="Subramanian E."/>
            <person name="Araus A.J."/>
            <person name="Petzold A."/>
            <person name="Susuki M."/>
            <person name="Suzuki K.-i.T."/>
            <person name="Hayashi T."/>
            <person name="Toyoda A."/>
            <person name="Oliveira C."/>
            <person name="Osipova E."/>
            <person name="Leigh N.D."/>
            <person name="Simon A."/>
            <person name="Yun M.H."/>
        </authorList>
    </citation>
    <scope>NUCLEOTIDE SEQUENCE</scope>
    <source>
        <strain evidence="1">20211129_DDA</strain>
        <tissue evidence="1">Liver</tissue>
    </source>
</reference>
<dbReference type="AlphaFoldDB" id="A0AAV7VW33"/>
<comment type="caution">
    <text evidence="1">The sequence shown here is derived from an EMBL/GenBank/DDBJ whole genome shotgun (WGS) entry which is preliminary data.</text>
</comment>
<protein>
    <submittedName>
        <fullName evidence="1">Uncharacterized protein</fullName>
    </submittedName>
</protein>
<evidence type="ECO:0000313" key="1">
    <source>
        <dbReference type="EMBL" id="KAJ1204736.1"/>
    </source>
</evidence>
<name>A0AAV7VW33_PLEWA</name>
<evidence type="ECO:0000313" key="2">
    <source>
        <dbReference type="Proteomes" id="UP001066276"/>
    </source>
</evidence>
<accession>A0AAV7VW33</accession>
<proteinExistence type="predicted"/>
<gene>
    <name evidence="1" type="ORF">NDU88_000174</name>
</gene>